<gene>
    <name evidence="7" type="ORF">TBIB3V08_LOCUS13728</name>
</gene>
<name>A0A7R9FF67_9NEOP</name>
<dbReference type="PANTHER" id="PTHR20855">
    <property type="entry name" value="ADIPOR/PROGESTIN RECEPTOR-RELATED"/>
    <property type="match status" value="1"/>
</dbReference>
<reference evidence="7" key="1">
    <citation type="submission" date="2020-11" db="EMBL/GenBank/DDBJ databases">
        <authorList>
            <person name="Tran Van P."/>
        </authorList>
    </citation>
    <scope>NUCLEOTIDE SEQUENCE</scope>
</reference>
<evidence type="ECO:0000256" key="4">
    <source>
        <dbReference type="ARBA" id="ARBA00022989"/>
    </source>
</evidence>
<feature type="transmembrane region" description="Helical" evidence="6">
    <location>
        <begin position="66"/>
        <end position="85"/>
    </location>
</feature>
<organism evidence="7">
    <name type="scientific">Timema bartmani</name>
    <dbReference type="NCBI Taxonomy" id="61472"/>
    <lineage>
        <taxon>Eukaryota</taxon>
        <taxon>Metazoa</taxon>
        <taxon>Ecdysozoa</taxon>
        <taxon>Arthropoda</taxon>
        <taxon>Hexapoda</taxon>
        <taxon>Insecta</taxon>
        <taxon>Pterygota</taxon>
        <taxon>Neoptera</taxon>
        <taxon>Polyneoptera</taxon>
        <taxon>Phasmatodea</taxon>
        <taxon>Timematodea</taxon>
        <taxon>Timematoidea</taxon>
        <taxon>Timematidae</taxon>
        <taxon>Timema</taxon>
    </lineage>
</organism>
<proteinExistence type="inferred from homology"/>
<evidence type="ECO:0000256" key="3">
    <source>
        <dbReference type="ARBA" id="ARBA00022692"/>
    </source>
</evidence>
<dbReference type="AlphaFoldDB" id="A0A7R9FF67"/>
<dbReference type="PANTHER" id="PTHR20855:SF15">
    <property type="entry name" value="PROGESTIN AND ADIPOQ RECEPTOR FAMILY MEMBER 3"/>
    <property type="match status" value="1"/>
</dbReference>
<dbReference type="InterPro" id="IPR004254">
    <property type="entry name" value="AdipoR/HlyIII-related"/>
</dbReference>
<keyword evidence="4 6" id="KW-1133">Transmembrane helix</keyword>
<evidence type="ECO:0000256" key="5">
    <source>
        <dbReference type="ARBA" id="ARBA00023136"/>
    </source>
</evidence>
<dbReference type="Pfam" id="PF03006">
    <property type="entry name" value="HlyIII"/>
    <property type="match status" value="1"/>
</dbReference>
<feature type="transmembrane region" description="Helical" evidence="6">
    <location>
        <begin position="97"/>
        <end position="120"/>
    </location>
</feature>
<dbReference type="GO" id="GO:0038023">
    <property type="term" value="F:signaling receptor activity"/>
    <property type="evidence" value="ECO:0007669"/>
    <property type="project" value="TreeGrafter"/>
</dbReference>
<sequence>MFTGFVLISPKGDAVRVRRVDRLFNIHDAPVHLMFNPYIHSGYRGYLPLKTCVRSVFWWTNETLNIWSHVFGFWLFLGFTMRDLYILNMYEFPLKDTIIIAFLLIGFMPHTSAVTVAVAITTAHTETVSSQLIVYK</sequence>
<comment type="similarity">
    <text evidence="2">Belongs to the ADIPOR family.</text>
</comment>
<evidence type="ECO:0000256" key="1">
    <source>
        <dbReference type="ARBA" id="ARBA00004141"/>
    </source>
</evidence>
<protein>
    <submittedName>
        <fullName evidence="7">Uncharacterized protein</fullName>
    </submittedName>
</protein>
<comment type="subcellular location">
    <subcellularLocation>
        <location evidence="1">Membrane</location>
        <topology evidence="1">Multi-pass membrane protein</topology>
    </subcellularLocation>
</comment>
<dbReference type="EMBL" id="OD594476">
    <property type="protein sequence ID" value="CAD7451460.1"/>
    <property type="molecule type" value="Genomic_DNA"/>
</dbReference>
<dbReference type="GO" id="GO:0016020">
    <property type="term" value="C:membrane"/>
    <property type="evidence" value="ECO:0007669"/>
    <property type="project" value="UniProtKB-SubCell"/>
</dbReference>
<evidence type="ECO:0000256" key="2">
    <source>
        <dbReference type="ARBA" id="ARBA00007018"/>
    </source>
</evidence>
<accession>A0A7R9FF67</accession>
<evidence type="ECO:0000313" key="7">
    <source>
        <dbReference type="EMBL" id="CAD7451460.1"/>
    </source>
</evidence>
<keyword evidence="3 6" id="KW-0812">Transmembrane</keyword>
<evidence type="ECO:0000256" key="6">
    <source>
        <dbReference type="SAM" id="Phobius"/>
    </source>
</evidence>
<keyword evidence="5 6" id="KW-0472">Membrane</keyword>